<evidence type="ECO:0000256" key="1">
    <source>
        <dbReference type="SAM" id="MobiDB-lite"/>
    </source>
</evidence>
<comment type="caution">
    <text evidence="3">The sequence shown here is derived from an EMBL/GenBank/DDBJ whole genome shotgun (WGS) entry which is preliminary data.</text>
</comment>
<dbReference type="OrthoDB" id="8372029at2"/>
<feature type="signal peptide" evidence="2">
    <location>
        <begin position="1"/>
        <end position="19"/>
    </location>
</feature>
<evidence type="ECO:0000256" key="2">
    <source>
        <dbReference type="SAM" id="SignalP"/>
    </source>
</evidence>
<dbReference type="Pfam" id="PF11218">
    <property type="entry name" value="DUF3011"/>
    <property type="match status" value="1"/>
</dbReference>
<dbReference type="Proteomes" id="UP000306631">
    <property type="component" value="Unassembled WGS sequence"/>
</dbReference>
<evidence type="ECO:0000313" key="3">
    <source>
        <dbReference type="EMBL" id="TGY35464.1"/>
    </source>
</evidence>
<dbReference type="EMBL" id="SRYW01000004">
    <property type="protein sequence ID" value="TGY35464.1"/>
    <property type="molecule type" value="Genomic_DNA"/>
</dbReference>
<protein>
    <submittedName>
        <fullName evidence="3">DUF3011 domain-containing protein</fullName>
    </submittedName>
</protein>
<sequence>MLAVPVVVGALMLPFCSHAAIPRVNAECPGGVQIHADEGGPVYVDGREAVLKRFSDTYYEARDDRSGLKVSLSTGADGSAQVSYTGRGGANGVCQVTTAAGATALGHRHHDDARRDDGDDDNLPNQVTCESDDQRQTSCDMNTRGTVIVDRQLSHARCVEGQTWGLSRHSVWVSGGCRAVFRNTSAPTRSSAAAGGGNALAACNARKGEDGTLVTQVPVGERYMEVIVDYADGRHLCMVGNDGTVSSLTRMRQR</sequence>
<proteinExistence type="predicted"/>
<evidence type="ECO:0000313" key="4">
    <source>
        <dbReference type="Proteomes" id="UP000306631"/>
    </source>
</evidence>
<accession>A0A4S2D536</accession>
<dbReference type="AlphaFoldDB" id="A0A4S2D536"/>
<organism evidence="3 4">
    <name type="scientific">Stenotrophomonas maltophilia</name>
    <name type="common">Pseudomonas maltophilia</name>
    <name type="synonym">Xanthomonas maltophilia</name>
    <dbReference type="NCBI Taxonomy" id="40324"/>
    <lineage>
        <taxon>Bacteria</taxon>
        <taxon>Pseudomonadati</taxon>
        <taxon>Pseudomonadota</taxon>
        <taxon>Gammaproteobacteria</taxon>
        <taxon>Lysobacterales</taxon>
        <taxon>Lysobacteraceae</taxon>
        <taxon>Stenotrophomonas</taxon>
        <taxon>Stenotrophomonas maltophilia group</taxon>
    </lineage>
</organism>
<feature type="chain" id="PRO_5020817279" evidence="2">
    <location>
        <begin position="20"/>
        <end position="254"/>
    </location>
</feature>
<name>A0A4S2D536_STEMA</name>
<gene>
    <name evidence="3" type="ORF">E5352_05995</name>
</gene>
<feature type="region of interest" description="Disordered" evidence="1">
    <location>
        <begin position="105"/>
        <end position="136"/>
    </location>
</feature>
<dbReference type="InterPro" id="IPR021381">
    <property type="entry name" value="DUF3011"/>
</dbReference>
<keyword evidence="2" id="KW-0732">Signal</keyword>
<reference evidence="3 4" key="1">
    <citation type="submission" date="2019-04" db="EMBL/GenBank/DDBJ databases">
        <title>Microbes associate with the intestines of laboratory mice.</title>
        <authorList>
            <person name="Navarre W."/>
            <person name="Wong E."/>
            <person name="Huang K."/>
            <person name="Tropini C."/>
            <person name="Ng K."/>
            <person name="Yu B."/>
        </authorList>
    </citation>
    <scope>NUCLEOTIDE SEQUENCE [LARGE SCALE GENOMIC DNA]</scope>
    <source>
        <strain evidence="3 4">NM62_B4-13</strain>
    </source>
</reference>